<organism evidence="6 7">
    <name type="scientific">Calocera cornea HHB12733</name>
    <dbReference type="NCBI Taxonomy" id="1353952"/>
    <lineage>
        <taxon>Eukaryota</taxon>
        <taxon>Fungi</taxon>
        <taxon>Dikarya</taxon>
        <taxon>Basidiomycota</taxon>
        <taxon>Agaricomycotina</taxon>
        <taxon>Dacrymycetes</taxon>
        <taxon>Dacrymycetales</taxon>
        <taxon>Dacrymycetaceae</taxon>
        <taxon>Calocera</taxon>
    </lineage>
</organism>
<feature type="region of interest" description="Disordered" evidence="4">
    <location>
        <begin position="274"/>
        <end position="301"/>
    </location>
</feature>
<name>A0A165CG73_9BASI</name>
<dbReference type="AlphaFoldDB" id="A0A165CG73"/>
<keyword evidence="3" id="KW-0862">Zinc</keyword>
<dbReference type="SMART" id="SM00249">
    <property type="entry name" value="PHD"/>
    <property type="match status" value="1"/>
</dbReference>
<evidence type="ECO:0000313" key="7">
    <source>
        <dbReference type="Proteomes" id="UP000076842"/>
    </source>
</evidence>
<dbReference type="InterPro" id="IPR011011">
    <property type="entry name" value="Znf_FYVE_PHD"/>
</dbReference>
<evidence type="ECO:0000256" key="3">
    <source>
        <dbReference type="ARBA" id="ARBA00022833"/>
    </source>
</evidence>
<keyword evidence="1" id="KW-0479">Metal-binding</keyword>
<proteinExistence type="predicted"/>
<dbReference type="EMBL" id="KV424148">
    <property type="protein sequence ID" value="KZT50736.1"/>
    <property type="molecule type" value="Genomic_DNA"/>
</dbReference>
<gene>
    <name evidence="6" type="ORF">CALCODRAFT_170039</name>
</gene>
<keyword evidence="7" id="KW-1185">Reference proteome</keyword>
<sequence length="312" mass="33810">MPTTVGQRTCKRCKRSQTRELYLIECFTCGKSWHTSCLMPRMPRAETNRLNIAANQVIQRANQEGRAILPSERIGTALGWKCRKCSKRSIDFVDLSSRLDDNEAPTCRTQHRLTKVIDLTLDPADEAYHERRLHGTGADDAAVGVAGGTEDVFPGSSAVDEAKPPSVAFESMGNVTSRSPHLQTLQQAPDDDRSCFPADGHAVIEQGAHEASEAEQGVSNLETVAPGFDAADDSLCRRSVTLLSLYDHCSHGTASASATASTSNMYARELVLDGPTNDTNAADGFNDPDGMDGEEEEEEDVSFLKYLQGKAG</sequence>
<dbReference type="InterPro" id="IPR001965">
    <property type="entry name" value="Znf_PHD"/>
</dbReference>
<accession>A0A165CG73</accession>
<evidence type="ECO:0000256" key="4">
    <source>
        <dbReference type="SAM" id="MobiDB-lite"/>
    </source>
</evidence>
<dbReference type="Proteomes" id="UP000076842">
    <property type="component" value="Unassembled WGS sequence"/>
</dbReference>
<evidence type="ECO:0000256" key="2">
    <source>
        <dbReference type="ARBA" id="ARBA00022771"/>
    </source>
</evidence>
<evidence type="ECO:0000256" key="1">
    <source>
        <dbReference type="ARBA" id="ARBA00022723"/>
    </source>
</evidence>
<evidence type="ECO:0000313" key="6">
    <source>
        <dbReference type="EMBL" id="KZT50736.1"/>
    </source>
</evidence>
<keyword evidence="2" id="KW-0863">Zinc-finger</keyword>
<dbReference type="SUPFAM" id="SSF57903">
    <property type="entry name" value="FYVE/PHD zinc finger"/>
    <property type="match status" value="1"/>
</dbReference>
<dbReference type="InParanoid" id="A0A165CG73"/>
<dbReference type="InterPro" id="IPR013083">
    <property type="entry name" value="Znf_RING/FYVE/PHD"/>
</dbReference>
<dbReference type="PROSITE" id="PS01359">
    <property type="entry name" value="ZF_PHD_1"/>
    <property type="match status" value="1"/>
</dbReference>
<feature type="domain" description="Zinc finger PHD-type" evidence="5">
    <location>
        <begin position="9"/>
        <end position="86"/>
    </location>
</feature>
<protein>
    <recommendedName>
        <fullName evidence="5">Zinc finger PHD-type domain-containing protein</fullName>
    </recommendedName>
</protein>
<feature type="compositionally biased region" description="Acidic residues" evidence="4">
    <location>
        <begin position="289"/>
        <end position="301"/>
    </location>
</feature>
<dbReference type="Gene3D" id="3.30.40.10">
    <property type="entry name" value="Zinc/RING finger domain, C3HC4 (zinc finger)"/>
    <property type="match status" value="1"/>
</dbReference>
<reference evidence="6 7" key="1">
    <citation type="journal article" date="2016" name="Mol. Biol. Evol.">
        <title>Comparative Genomics of Early-Diverging Mushroom-Forming Fungi Provides Insights into the Origins of Lignocellulose Decay Capabilities.</title>
        <authorList>
            <person name="Nagy L.G."/>
            <person name="Riley R."/>
            <person name="Tritt A."/>
            <person name="Adam C."/>
            <person name="Daum C."/>
            <person name="Floudas D."/>
            <person name="Sun H."/>
            <person name="Yadav J.S."/>
            <person name="Pangilinan J."/>
            <person name="Larsson K.H."/>
            <person name="Matsuura K."/>
            <person name="Barry K."/>
            <person name="Labutti K."/>
            <person name="Kuo R."/>
            <person name="Ohm R.A."/>
            <person name="Bhattacharya S.S."/>
            <person name="Shirouzu T."/>
            <person name="Yoshinaga Y."/>
            <person name="Martin F.M."/>
            <person name="Grigoriev I.V."/>
            <person name="Hibbett D.S."/>
        </authorList>
    </citation>
    <scope>NUCLEOTIDE SEQUENCE [LARGE SCALE GENOMIC DNA]</scope>
    <source>
        <strain evidence="6 7">HHB12733</strain>
    </source>
</reference>
<dbReference type="InterPro" id="IPR019786">
    <property type="entry name" value="Zinc_finger_PHD-type_CS"/>
</dbReference>
<evidence type="ECO:0000259" key="5">
    <source>
        <dbReference type="SMART" id="SM00249"/>
    </source>
</evidence>
<dbReference type="GO" id="GO:0008270">
    <property type="term" value="F:zinc ion binding"/>
    <property type="evidence" value="ECO:0007669"/>
    <property type="project" value="UniProtKB-KW"/>
</dbReference>